<dbReference type="Pfam" id="PF03935">
    <property type="entry name" value="SKN1_KRE6_Sbg1"/>
    <property type="match status" value="1"/>
</dbReference>
<dbReference type="OrthoDB" id="412647at2759"/>
<dbReference type="GO" id="GO:0005789">
    <property type="term" value="C:endoplasmic reticulum membrane"/>
    <property type="evidence" value="ECO:0007669"/>
    <property type="project" value="TreeGrafter"/>
</dbReference>
<dbReference type="PANTHER" id="PTHR31361:SF1">
    <property type="entry name" value="BETA-GLUCAN SYNTHESIS-ASSOCIATED PROTEIN KRE6-RELATED"/>
    <property type="match status" value="1"/>
</dbReference>
<evidence type="ECO:0000256" key="1">
    <source>
        <dbReference type="ARBA" id="ARBA00004606"/>
    </source>
</evidence>
<evidence type="ECO:0000256" key="8">
    <source>
        <dbReference type="ARBA" id="ARBA00023316"/>
    </source>
</evidence>
<comment type="similarity">
    <text evidence="2">Belongs to the SKN1/KRE6 family.</text>
</comment>
<dbReference type="PANTHER" id="PTHR31361">
    <property type="entry name" value="BETA-GLUCAN SYNTHESIS-ASSOCIATED PROTEIN KRE6-RELATED"/>
    <property type="match status" value="1"/>
</dbReference>
<keyword evidence="3 10" id="KW-0812">Transmembrane</keyword>
<keyword evidence="5 10" id="KW-1133">Transmembrane helix</keyword>
<evidence type="ECO:0000259" key="11">
    <source>
        <dbReference type="PROSITE" id="PS51762"/>
    </source>
</evidence>
<dbReference type="GO" id="GO:0005886">
    <property type="term" value="C:plasma membrane"/>
    <property type="evidence" value="ECO:0007669"/>
    <property type="project" value="TreeGrafter"/>
</dbReference>
<feature type="compositionally biased region" description="Polar residues" evidence="9">
    <location>
        <begin position="145"/>
        <end position="157"/>
    </location>
</feature>
<evidence type="ECO:0000256" key="9">
    <source>
        <dbReference type="SAM" id="MobiDB-lite"/>
    </source>
</evidence>
<evidence type="ECO:0000313" key="12">
    <source>
        <dbReference type="EMBL" id="KKZ67295.1"/>
    </source>
</evidence>
<dbReference type="InterPro" id="IPR013320">
    <property type="entry name" value="ConA-like_dom_sf"/>
</dbReference>
<evidence type="ECO:0000256" key="5">
    <source>
        <dbReference type="ARBA" id="ARBA00022989"/>
    </source>
</evidence>
<dbReference type="SUPFAM" id="SSF49899">
    <property type="entry name" value="Concanavalin A-like lectins/glucanases"/>
    <property type="match status" value="1"/>
</dbReference>
<dbReference type="Gene3D" id="2.60.120.200">
    <property type="match status" value="1"/>
</dbReference>
<keyword evidence="8" id="KW-0961">Cell wall biogenesis/degradation</keyword>
<sequence>MPPKRLRKVPPADLVPRIQVTSDQSEPFLSPNTSSYSLISSPRPPYSPAFRQGSSHGNDSSDYLMLPKTSRRQRDESHSSAENSNLLSRRASPNASSYPLISPPQPLYSSVFRQGSSHGNDSSDYLVRPNPSRRQRDESHDSGEHSNLPSRRTSWSSEGGGEHEGLGYAFSPLWEYQSHSRIGTDDDPVTTQTVVEKYAIMPSENLLVFPEDVEKDDYLHNPDPNDRGRDCNIWTRRGAVNVVGLAVVVLGILTLFIVYPILTFLGKLTEQRAAMVPVCADDPLCLDVGPIPHLQNIRTSLIDPDTPESAKSIISANGKKWKLVFSDEFNKDGRTFYDGDDPFFQAVDIWYGVTQDLEWYDPDAVTTKNGKLEIRFDAFQNHGLNYRSGMVQSWNKLCFTGGRLEASISLPGRGDTSGFWPGFWSMGNLGRPGYAATTEGMWPYSYDNICDAGITPNQSSTDGISYLPGMRLPSCTCKGEDHPTPGKSRSAPEIDVIEGSAHNLDPTIPSTVGDVSQSAQVAPFDVWYMPNFEFYELYDPRVTSINGYRGGPYQQALSGVTTVNNNWYDGAAYQVYAFEYKPGAKGDITWFVGADKTWKLDARAIGPNGNIGQRVIPVEPMALVMNFGMSSSFAQLNMSGLATVMPATMRFDYVRIYQDADAVSVTCDPPGWETTGYISRHRGVYDNANLTRWADTGYEWPKNSLMNGC</sequence>
<evidence type="ECO:0000256" key="3">
    <source>
        <dbReference type="ARBA" id="ARBA00022692"/>
    </source>
</evidence>
<feature type="transmembrane region" description="Helical" evidence="10">
    <location>
        <begin position="239"/>
        <end position="262"/>
    </location>
</feature>
<dbReference type="InterPro" id="IPR000757">
    <property type="entry name" value="Beta-glucanase-like"/>
</dbReference>
<keyword evidence="6 10" id="KW-0472">Membrane</keyword>
<evidence type="ECO:0000313" key="13">
    <source>
        <dbReference type="Proteomes" id="UP000034164"/>
    </source>
</evidence>
<gene>
    <name evidence="12" type="ORF">EMCG_07014</name>
</gene>
<dbReference type="PROSITE" id="PS51762">
    <property type="entry name" value="GH16_2"/>
    <property type="match status" value="1"/>
</dbReference>
<accession>A0A0G2IAJ2</accession>
<dbReference type="CDD" id="cd02180">
    <property type="entry name" value="GH16_fungal_KRE6_glucanase"/>
    <property type="match status" value="1"/>
</dbReference>
<comment type="subcellular location">
    <subcellularLocation>
        <location evidence="1">Membrane</location>
        <topology evidence="1">Single-pass type II membrane protein</topology>
    </subcellularLocation>
</comment>
<organism evidence="12 13">
    <name type="scientific">[Emmonsia] crescens</name>
    <dbReference type="NCBI Taxonomy" id="73230"/>
    <lineage>
        <taxon>Eukaryota</taxon>
        <taxon>Fungi</taxon>
        <taxon>Dikarya</taxon>
        <taxon>Ascomycota</taxon>
        <taxon>Pezizomycotina</taxon>
        <taxon>Eurotiomycetes</taxon>
        <taxon>Eurotiomycetidae</taxon>
        <taxon>Onygenales</taxon>
        <taxon>Ajellomycetaceae</taxon>
        <taxon>Emergomyces</taxon>
    </lineage>
</organism>
<feature type="domain" description="GH16" evidence="11">
    <location>
        <begin position="269"/>
        <end position="662"/>
    </location>
</feature>
<dbReference type="GO" id="GO:0006078">
    <property type="term" value="P:(1-&gt;6)-beta-D-glucan biosynthetic process"/>
    <property type="evidence" value="ECO:0007669"/>
    <property type="project" value="TreeGrafter"/>
</dbReference>
<dbReference type="EMBL" id="LCZI01000290">
    <property type="protein sequence ID" value="KKZ67295.1"/>
    <property type="molecule type" value="Genomic_DNA"/>
</dbReference>
<feature type="compositionally biased region" description="Polar residues" evidence="9">
    <location>
        <begin position="80"/>
        <end position="99"/>
    </location>
</feature>
<evidence type="ECO:0000256" key="7">
    <source>
        <dbReference type="ARBA" id="ARBA00023180"/>
    </source>
</evidence>
<reference evidence="13" key="1">
    <citation type="journal article" date="2015" name="PLoS Genet.">
        <title>The dynamic genome and transcriptome of the human fungal pathogen Blastomyces and close relative Emmonsia.</title>
        <authorList>
            <person name="Munoz J.F."/>
            <person name="Gauthier G.M."/>
            <person name="Desjardins C.A."/>
            <person name="Gallo J.E."/>
            <person name="Holder J."/>
            <person name="Sullivan T.D."/>
            <person name="Marty A.J."/>
            <person name="Carmen J.C."/>
            <person name="Chen Z."/>
            <person name="Ding L."/>
            <person name="Gujja S."/>
            <person name="Magrini V."/>
            <person name="Misas E."/>
            <person name="Mitreva M."/>
            <person name="Priest M."/>
            <person name="Saif S."/>
            <person name="Whiston E.A."/>
            <person name="Young S."/>
            <person name="Zeng Q."/>
            <person name="Goldman W.E."/>
            <person name="Mardis E.R."/>
            <person name="Taylor J.W."/>
            <person name="McEwen J.G."/>
            <person name="Clay O.K."/>
            <person name="Klein B.S."/>
            <person name="Cuomo C.A."/>
        </authorList>
    </citation>
    <scope>NUCLEOTIDE SEQUENCE [LARGE SCALE GENOMIC DNA]</scope>
    <source>
        <strain evidence="13">UAMH 3008</strain>
    </source>
</reference>
<keyword evidence="4" id="KW-0735">Signal-anchor</keyword>
<evidence type="ECO:0000256" key="4">
    <source>
        <dbReference type="ARBA" id="ARBA00022968"/>
    </source>
</evidence>
<evidence type="ECO:0000256" key="10">
    <source>
        <dbReference type="SAM" id="Phobius"/>
    </source>
</evidence>
<feature type="region of interest" description="Disordered" evidence="9">
    <location>
        <begin position="1"/>
        <end position="161"/>
    </location>
</feature>
<name>A0A0G2IAJ2_9EURO</name>
<proteinExistence type="inferred from homology"/>
<dbReference type="AlphaFoldDB" id="A0A0G2IAJ2"/>
<keyword evidence="7" id="KW-0325">Glycoprotein</keyword>
<dbReference type="InterPro" id="IPR005629">
    <property type="entry name" value="Skn1/Kre6/Sbg1"/>
</dbReference>
<dbReference type="GO" id="GO:0031505">
    <property type="term" value="P:fungal-type cell wall organization"/>
    <property type="evidence" value="ECO:0007669"/>
    <property type="project" value="TreeGrafter"/>
</dbReference>
<feature type="compositionally biased region" description="Basic and acidic residues" evidence="9">
    <location>
        <begin position="134"/>
        <end position="144"/>
    </location>
</feature>
<dbReference type="GO" id="GO:0015926">
    <property type="term" value="F:glucosidase activity"/>
    <property type="evidence" value="ECO:0007669"/>
    <property type="project" value="TreeGrafter"/>
</dbReference>
<feature type="compositionally biased region" description="Polar residues" evidence="9">
    <location>
        <begin position="19"/>
        <end position="40"/>
    </location>
</feature>
<dbReference type="Proteomes" id="UP000034164">
    <property type="component" value="Unassembled WGS sequence"/>
</dbReference>
<dbReference type="VEuPathDB" id="FungiDB:EMCG_07014"/>
<protein>
    <recommendedName>
        <fullName evidence="11">GH16 domain-containing protein</fullName>
    </recommendedName>
</protein>
<comment type="caution">
    <text evidence="12">The sequence shown here is derived from an EMBL/GenBank/DDBJ whole genome shotgun (WGS) entry which is preliminary data.</text>
</comment>
<feature type="compositionally biased region" description="Polar residues" evidence="9">
    <location>
        <begin position="52"/>
        <end position="61"/>
    </location>
</feature>
<evidence type="ECO:0000256" key="6">
    <source>
        <dbReference type="ARBA" id="ARBA00023136"/>
    </source>
</evidence>
<feature type="compositionally biased region" description="Polar residues" evidence="9">
    <location>
        <begin position="107"/>
        <end position="123"/>
    </location>
</feature>
<evidence type="ECO:0000256" key="2">
    <source>
        <dbReference type="ARBA" id="ARBA00010962"/>
    </source>
</evidence>